<keyword evidence="5" id="KW-0234">DNA repair</keyword>
<accession>A0A9D3LW57</accession>
<sequence>MSDEFSHSQRLKAAIHFTVARFCEEVGQDCQKKYSKLAIAAISETTFKQCDIFARDLEAFARHAKRTTVNVEDVKLAARRSTSLANYISEKSEELTSITKEQKGRRKKQTGKRTSGGSLPEAAATGADSSMGDDQDALA</sequence>
<dbReference type="SUPFAM" id="SSF47113">
    <property type="entry name" value="Histone-fold"/>
    <property type="match status" value="1"/>
</dbReference>
<dbReference type="InterPro" id="IPR009072">
    <property type="entry name" value="Histone-fold"/>
</dbReference>
<evidence type="ECO:0000313" key="7">
    <source>
        <dbReference type="EMBL" id="KAG5836260.1"/>
    </source>
</evidence>
<keyword evidence="3" id="KW-0227">DNA damage</keyword>
<dbReference type="GO" id="GO:0003677">
    <property type="term" value="F:DNA binding"/>
    <property type="evidence" value="ECO:0007669"/>
    <property type="project" value="UniProtKB-KW"/>
</dbReference>
<feature type="region of interest" description="Disordered" evidence="6">
    <location>
        <begin position="92"/>
        <end position="139"/>
    </location>
</feature>
<keyword evidence="8" id="KW-1185">Reference proteome</keyword>
<dbReference type="PANTHER" id="PTHR22980">
    <property type="entry name" value="CORTISTATIN"/>
    <property type="match status" value="1"/>
</dbReference>
<evidence type="ECO:0000313" key="8">
    <source>
        <dbReference type="Proteomes" id="UP001044222"/>
    </source>
</evidence>
<dbReference type="GO" id="GO:0003682">
    <property type="term" value="F:chromatin binding"/>
    <property type="evidence" value="ECO:0007669"/>
    <property type="project" value="TreeGrafter"/>
</dbReference>
<evidence type="ECO:0000256" key="1">
    <source>
        <dbReference type="ARBA" id="ARBA00006612"/>
    </source>
</evidence>
<evidence type="ECO:0000256" key="5">
    <source>
        <dbReference type="ARBA" id="ARBA00023204"/>
    </source>
</evidence>
<gene>
    <name evidence="7" type="ORF">ANANG_G00252710</name>
</gene>
<dbReference type="PANTHER" id="PTHR22980:SF0">
    <property type="entry name" value="CENTROMERE PROTEIN S"/>
    <property type="match status" value="1"/>
</dbReference>
<evidence type="ECO:0000256" key="3">
    <source>
        <dbReference type="ARBA" id="ARBA00022763"/>
    </source>
</evidence>
<dbReference type="GO" id="GO:0071821">
    <property type="term" value="C:FANCM-MHF complex"/>
    <property type="evidence" value="ECO:0007669"/>
    <property type="project" value="InterPro"/>
</dbReference>
<name>A0A9D3LW57_ANGAN</name>
<keyword evidence="4" id="KW-0238">DNA-binding</keyword>
<dbReference type="EMBL" id="JAFIRN010000014">
    <property type="protein sequence ID" value="KAG5836260.1"/>
    <property type="molecule type" value="Genomic_DNA"/>
</dbReference>
<dbReference type="FunFam" id="1.10.20.10:FF:000156">
    <property type="entry name" value="Centromere protein S"/>
    <property type="match status" value="1"/>
</dbReference>
<dbReference type="AlphaFoldDB" id="A0A9D3LW57"/>
<comment type="caution">
    <text evidence="7">The sequence shown here is derived from an EMBL/GenBank/DDBJ whole genome shotgun (WGS) entry which is preliminary data.</text>
</comment>
<dbReference type="GO" id="GO:0031297">
    <property type="term" value="P:replication fork processing"/>
    <property type="evidence" value="ECO:0007669"/>
    <property type="project" value="TreeGrafter"/>
</dbReference>
<dbReference type="GO" id="GO:0046982">
    <property type="term" value="F:protein heterodimerization activity"/>
    <property type="evidence" value="ECO:0007669"/>
    <property type="project" value="InterPro"/>
</dbReference>
<dbReference type="Pfam" id="PF15630">
    <property type="entry name" value="CENP-S"/>
    <property type="match status" value="1"/>
</dbReference>
<dbReference type="Gene3D" id="1.10.20.10">
    <property type="entry name" value="Histone, subunit A"/>
    <property type="match status" value="1"/>
</dbReference>
<reference evidence="7" key="1">
    <citation type="submission" date="2021-01" db="EMBL/GenBank/DDBJ databases">
        <title>A chromosome-scale assembly of European eel, Anguilla anguilla.</title>
        <authorList>
            <person name="Henkel C."/>
            <person name="Jong-Raadsen S.A."/>
            <person name="Dufour S."/>
            <person name="Weltzien F.-A."/>
            <person name="Palstra A.P."/>
            <person name="Pelster B."/>
            <person name="Spaink H.P."/>
            <person name="Van Den Thillart G.E."/>
            <person name="Jansen H."/>
            <person name="Zahm M."/>
            <person name="Klopp C."/>
            <person name="Cedric C."/>
            <person name="Louis A."/>
            <person name="Berthelot C."/>
            <person name="Parey E."/>
            <person name="Roest Crollius H."/>
            <person name="Montfort J."/>
            <person name="Robinson-Rechavi M."/>
            <person name="Bucao C."/>
            <person name="Bouchez O."/>
            <person name="Gislard M."/>
            <person name="Lluch J."/>
            <person name="Milhes M."/>
            <person name="Lampietro C."/>
            <person name="Lopez Roques C."/>
            <person name="Donnadieu C."/>
            <person name="Braasch I."/>
            <person name="Desvignes T."/>
            <person name="Postlethwait J."/>
            <person name="Bobe J."/>
            <person name="Guiguen Y."/>
            <person name="Dirks R."/>
        </authorList>
    </citation>
    <scope>NUCLEOTIDE SEQUENCE</scope>
    <source>
        <strain evidence="7">Tag_6206</strain>
        <tissue evidence="7">Liver</tissue>
    </source>
</reference>
<dbReference type="CDD" id="cd22919">
    <property type="entry name" value="HFD_CENP-S"/>
    <property type="match status" value="1"/>
</dbReference>
<evidence type="ECO:0000256" key="6">
    <source>
        <dbReference type="SAM" id="MobiDB-lite"/>
    </source>
</evidence>
<dbReference type="GO" id="GO:0000712">
    <property type="term" value="P:resolution of meiotic recombination intermediates"/>
    <property type="evidence" value="ECO:0007669"/>
    <property type="project" value="TreeGrafter"/>
</dbReference>
<dbReference type="InterPro" id="IPR029003">
    <property type="entry name" value="CENP-S/Mhf1"/>
</dbReference>
<comment type="similarity">
    <text evidence="1">Belongs to the TAF9 family. CENP-S/MHF1 subfamily.</text>
</comment>
<protein>
    <recommendedName>
        <fullName evidence="2">Centromere protein S</fullName>
    </recommendedName>
</protein>
<proteinExistence type="inferred from homology"/>
<evidence type="ECO:0000256" key="4">
    <source>
        <dbReference type="ARBA" id="ARBA00023125"/>
    </source>
</evidence>
<dbReference type="GO" id="GO:0006281">
    <property type="term" value="P:DNA repair"/>
    <property type="evidence" value="ECO:0007669"/>
    <property type="project" value="UniProtKB-KW"/>
</dbReference>
<organism evidence="7 8">
    <name type="scientific">Anguilla anguilla</name>
    <name type="common">European freshwater eel</name>
    <name type="synonym">Muraena anguilla</name>
    <dbReference type="NCBI Taxonomy" id="7936"/>
    <lineage>
        <taxon>Eukaryota</taxon>
        <taxon>Metazoa</taxon>
        <taxon>Chordata</taxon>
        <taxon>Craniata</taxon>
        <taxon>Vertebrata</taxon>
        <taxon>Euteleostomi</taxon>
        <taxon>Actinopterygii</taxon>
        <taxon>Neopterygii</taxon>
        <taxon>Teleostei</taxon>
        <taxon>Anguilliformes</taxon>
        <taxon>Anguillidae</taxon>
        <taxon>Anguilla</taxon>
    </lineage>
</organism>
<dbReference type="Proteomes" id="UP001044222">
    <property type="component" value="Chromosome 14"/>
</dbReference>
<evidence type="ECO:0000256" key="2">
    <source>
        <dbReference type="ARBA" id="ARBA00016400"/>
    </source>
</evidence>